<dbReference type="GO" id="GO:0018818">
    <property type="term" value="F:acetylene hydratase activity"/>
    <property type="evidence" value="ECO:0007669"/>
    <property type="project" value="InterPro"/>
</dbReference>
<dbReference type="PANTHER" id="PTHR43742:SF6">
    <property type="entry name" value="OXIDOREDUCTASE YYAE-RELATED"/>
    <property type="match status" value="1"/>
</dbReference>
<dbReference type="GO" id="GO:0016491">
    <property type="term" value="F:oxidoreductase activity"/>
    <property type="evidence" value="ECO:0007669"/>
    <property type="project" value="InterPro"/>
</dbReference>
<dbReference type="GO" id="GO:0046872">
    <property type="term" value="F:metal ion binding"/>
    <property type="evidence" value="ECO:0007669"/>
    <property type="project" value="UniProtKB-KW"/>
</dbReference>
<sequence>MAVEIKKAGCYTCWQQCGVKLHIEDGVLKSLEGDAEALVGGGYKCERLEAVPEFHYHPKRLNYPMKRVGKRGEGKWERISWEQALDEIAAKLSDIREKYGPEAITKFGGTVHGPADWACWRFFNVWGSPNVFNQGKNCGEANNLMECAMYGWDSLGVAPAPGVTKTIVVWGANPAHSWMTKWNVILEAQKQGARLIVIDPRLSESASYADLWIQPRPATDGALAWGMIHVIINENLYDKEFVEKWCLGFDQVKEKAQDYPPHKVAQITGVQEEKIIQLARMYADGPTCLCWGLSSCHFGDGAGQVAVHAQALLRAITGNIDREGGNPLTGPHEGVDWFKGINWDYQVENSARSRDCVTADKYPICSIGSLKRYNDAIKKAWNGKGYGCSFYMLFPASRGIYDAIRYETPYPIKAMFIQTGNPLITLAGAKNCYEAMKAVELSVGMDFFMTPSLAMCDYVLPAASWVERPHLMLFWGLTNVAVAYKQPMEALYERKDDYYLWKELAKRLNLPGEWPETLEGMYDLFLRPTGMTLAQMAEKKENWLLPPQEFHRYEKVGFGTPSGKCELVPSLLKDAGYDPIPPYKEPPQSKYRTPELAERYPYSLISGSRIRPYWHTSLRELKSLRWMHPYPVVEIHPDTARKLGIANGDMVYIETPLGRVRQKARLIEGIKPDVVHAEAYWYFPEMPEEEPWLFGVWDTNINAIISDDYDVCDYAGDHPFRGVLCNIYKAETALNCDAYVKPEAE</sequence>
<keyword evidence="4" id="KW-0411">Iron-sulfur</keyword>
<comment type="similarity">
    <text evidence="1">Belongs to the prokaryotic molybdopterin-containing oxidoreductase family.</text>
</comment>
<dbReference type="RefSeq" id="WP_148137067.1">
    <property type="nucleotide sequence ID" value="NZ_CP017634.1"/>
</dbReference>
<accession>A0A3G1KYY9</accession>
<dbReference type="InterPro" id="IPR006963">
    <property type="entry name" value="Mopterin_OxRdtase_4Fe-4S_dom"/>
</dbReference>
<feature type="domain" description="4Fe-4S Mo/W bis-MGD-type" evidence="5">
    <location>
        <begin position="3"/>
        <end position="57"/>
    </location>
</feature>
<keyword evidence="3" id="KW-0408">Iron</keyword>
<dbReference type="AlphaFoldDB" id="A0A3G1KYY9"/>
<name>A0A3G1KYY9_FORW1</name>
<dbReference type="SUPFAM" id="SSF50692">
    <property type="entry name" value="ADC-like"/>
    <property type="match status" value="1"/>
</dbReference>
<dbReference type="Gene3D" id="3.40.50.740">
    <property type="match status" value="1"/>
</dbReference>
<dbReference type="Gene3D" id="2.20.25.90">
    <property type="entry name" value="ADC-like domains"/>
    <property type="match status" value="1"/>
</dbReference>
<dbReference type="EMBL" id="CP017634">
    <property type="protein sequence ID" value="ATW27692.1"/>
    <property type="molecule type" value="Genomic_DNA"/>
</dbReference>
<evidence type="ECO:0000256" key="4">
    <source>
        <dbReference type="ARBA" id="ARBA00023014"/>
    </source>
</evidence>
<dbReference type="KEGG" id="fwa:DCMF_25670"/>
<dbReference type="Gene3D" id="2.40.40.20">
    <property type="match status" value="1"/>
</dbReference>
<dbReference type="CDD" id="cd02781">
    <property type="entry name" value="MopB_CT_Acetylene-hydratase"/>
    <property type="match status" value="1"/>
</dbReference>
<dbReference type="GO" id="GO:0043546">
    <property type="term" value="F:molybdopterin cofactor binding"/>
    <property type="evidence" value="ECO:0007669"/>
    <property type="project" value="InterPro"/>
</dbReference>
<evidence type="ECO:0000313" key="7">
    <source>
        <dbReference type="Proteomes" id="UP000323521"/>
    </source>
</evidence>
<evidence type="ECO:0000259" key="5">
    <source>
        <dbReference type="SMART" id="SM00926"/>
    </source>
</evidence>
<dbReference type="InterPro" id="IPR006657">
    <property type="entry name" value="MoPterin_dinucl-bd_dom"/>
</dbReference>
<dbReference type="InterPro" id="IPR006656">
    <property type="entry name" value="Mopterin_OxRdtase"/>
</dbReference>
<dbReference type="SUPFAM" id="SSF53706">
    <property type="entry name" value="Formate dehydrogenase/DMSO reductase, domains 1-3"/>
    <property type="match status" value="1"/>
</dbReference>
<dbReference type="Pfam" id="PF01568">
    <property type="entry name" value="Molydop_binding"/>
    <property type="match status" value="1"/>
</dbReference>
<evidence type="ECO:0000256" key="1">
    <source>
        <dbReference type="ARBA" id="ARBA00010312"/>
    </source>
</evidence>
<gene>
    <name evidence="6" type="ORF">DCMF_25670</name>
</gene>
<dbReference type="SMART" id="SM00926">
    <property type="entry name" value="Molybdop_Fe4S4"/>
    <property type="match status" value="1"/>
</dbReference>
<evidence type="ECO:0000256" key="2">
    <source>
        <dbReference type="ARBA" id="ARBA00022723"/>
    </source>
</evidence>
<evidence type="ECO:0000256" key="3">
    <source>
        <dbReference type="ARBA" id="ARBA00023004"/>
    </source>
</evidence>
<dbReference type="GO" id="GO:0051536">
    <property type="term" value="F:iron-sulfur cluster binding"/>
    <property type="evidence" value="ECO:0007669"/>
    <property type="project" value="UniProtKB-KW"/>
</dbReference>
<proteinExistence type="inferred from homology"/>
<dbReference type="InterPro" id="IPR050612">
    <property type="entry name" value="Prok_Mopterin_Oxidored"/>
</dbReference>
<dbReference type="InterPro" id="IPR037949">
    <property type="entry name" value="MopB_CT_Acetylene-hydratase"/>
</dbReference>
<dbReference type="Pfam" id="PF00384">
    <property type="entry name" value="Molybdopterin"/>
    <property type="match status" value="1"/>
</dbReference>
<dbReference type="PANTHER" id="PTHR43742">
    <property type="entry name" value="TRIMETHYLAMINE-N-OXIDE REDUCTASE"/>
    <property type="match status" value="1"/>
</dbReference>
<protein>
    <recommendedName>
        <fullName evidence="5">4Fe-4S Mo/W bis-MGD-type domain-containing protein</fullName>
    </recommendedName>
</protein>
<dbReference type="InterPro" id="IPR009010">
    <property type="entry name" value="Asp_de-COase-like_dom_sf"/>
</dbReference>
<evidence type="ECO:0000313" key="6">
    <source>
        <dbReference type="EMBL" id="ATW27692.1"/>
    </source>
</evidence>
<dbReference type="Proteomes" id="UP000323521">
    <property type="component" value="Chromosome"/>
</dbReference>
<reference evidence="6 7" key="1">
    <citation type="submission" date="2016-10" db="EMBL/GenBank/DDBJ databases">
        <title>Complete Genome Sequence of Peptococcaceae strain DCMF.</title>
        <authorList>
            <person name="Edwards R.J."/>
            <person name="Holland S.I."/>
            <person name="Deshpande N.P."/>
            <person name="Wong Y.K."/>
            <person name="Ertan H."/>
            <person name="Manefield M."/>
            <person name="Russell T.L."/>
            <person name="Lee M.J."/>
        </authorList>
    </citation>
    <scope>NUCLEOTIDE SEQUENCE [LARGE SCALE GENOMIC DNA]</scope>
    <source>
        <strain evidence="6 7">DCMF</strain>
    </source>
</reference>
<dbReference type="OrthoDB" id="9810782at2"/>
<keyword evidence="2" id="KW-0479">Metal-binding</keyword>
<dbReference type="Gene3D" id="3.40.228.10">
    <property type="entry name" value="Dimethylsulfoxide Reductase, domain 2"/>
    <property type="match status" value="1"/>
</dbReference>
<organism evidence="6 7">
    <name type="scientific">Formimonas warabiya</name>
    <dbReference type="NCBI Taxonomy" id="1761012"/>
    <lineage>
        <taxon>Bacteria</taxon>
        <taxon>Bacillati</taxon>
        <taxon>Bacillota</taxon>
        <taxon>Clostridia</taxon>
        <taxon>Eubacteriales</taxon>
        <taxon>Peptococcaceae</taxon>
        <taxon>Candidatus Formimonas</taxon>
    </lineage>
</organism>
<keyword evidence="7" id="KW-1185">Reference proteome</keyword>